<dbReference type="AlphaFoldDB" id="A0A178TA89"/>
<evidence type="ECO:0000313" key="2">
    <source>
        <dbReference type="EMBL" id="OAO78323.1"/>
    </source>
</evidence>
<proteinExistence type="predicted"/>
<keyword evidence="1" id="KW-1133">Transmembrane helix</keyword>
<name>A0A178TA89_9BACL</name>
<dbReference type="Proteomes" id="UP000078336">
    <property type="component" value="Unassembled WGS sequence"/>
</dbReference>
<reference evidence="2 3" key="1">
    <citation type="submission" date="2016-03" db="EMBL/GenBank/DDBJ databases">
        <title>Spore heat resistance.</title>
        <authorList>
            <person name="Boekhorst J."/>
            <person name="Berendsen E.M."/>
            <person name="Wells-Bennik M.H."/>
            <person name="Kuipers O.P."/>
        </authorList>
    </citation>
    <scope>NUCLEOTIDE SEQUENCE [LARGE SCALE GENOMIC DNA]</scope>
    <source>
        <strain evidence="2 3">AF16</strain>
    </source>
</reference>
<keyword evidence="1" id="KW-0472">Membrane</keyword>
<accession>A0A178TA89</accession>
<keyword evidence="3" id="KW-1185">Reference proteome</keyword>
<gene>
    <name evidence="2" type="ORF">TAF16_1878</name>
</gene>
<evidence type="ECO:0000256" key="1">
    <source>
        <dbReference type="SAM" id="Phobius"/>
    </source>
</evidence>
<evidence type="ECO:0000313" key="3">
    <source>
        <dbReference type="Proteomes" id="UP000078336"/>
    </source>
</evidence>
<dbReference type="EMBL" id="LUCQ01000109">
    <property type="protein sequence ID" value="OAO78323.1"/>
    <property type="molecule type" value="Genomic_DNA"/>
</dbReference>
<sequence>MTYINEHVLNNLFYMLVSIFFLLFFIRSRSVFPEKKGASTIVAYRMFKRSDHFMYEISDLHRP</sequence>
<protein>
    <submittedName>
        <fullName evidence="2">Uncharacterized protein</fullName>
    </submittedName>
</protein>
<organism evidence="2 3">
    <name type="scientific">Anoxybacillus flavithermus</name>
    <dbReference type="NCBI Taxonomy" id="33934"/>
    <lineage>
        <taxon>Bacteria</taxon>
        <taxon>Bacillati</taxon>
        <taxon>Bacillota</taxon>
        <taxon>Bacilli</taxon>
        <taxon>Bacillales</taxon>
        <taxon>Anoxybacillaceae</taxon>
        <taxon>Anoxybacillus</taxon>
    </lineage>
</organism>
<keyword evidence="1" id="KW-0812">Transmembrane</keyword>
<feature type="transmembrane region" description="Helical" evidence="1">
    <location>
        <begin position="12"/>
        <end position="28"/>
    </location>
</feature>
<comment type="caution">
    <text evidence="2">The sequence shown here is derived from an EMBL/GenBank/DDBJ whole genome shotgun (WGS) entry which is preliminary data.</text>
</comment>